<sequence length="214" mass="23713">MMMDRNIIDATSGGALMDKILAVTRNLISNMARVAVSRGINEVATMDSQRLENKITKLASLVRQLAIRQHHTSLLAKVCGICTSAEHLADACPTLQEIKPKNAEVIGLIGGHQYRGQPYGSWQYDVVLTDTRAIFDPKIRFRTKHALEPDKLPTIGSQIPSTTFPKTATTIGVAIGQFSFVRRVDVVGSKQHRVLAKCEKKQHVVPTKYERHNS</sequence>
<dbReference type="EMBL" id="QJKJ01000512">
    <property type="protein sequence ID" value="RDY12203.1"/>
    <property type="molecule type" value="Genomic_DNA"/>
</dbReference>
<organism evidence="1 2">
    <name type="scientific">Mucuna pruriens</name>
    <name type="common">Velvet bean</name>
    <name type="synonym">Dolichos pruriens</name>
    <dbReference type="NCBI Taxonomy" id="157652"/>
    <lineage>
        <taxon>Eukaryota</taxon>
        <taxon>Viridiplantae</taxon>
        <taxon>Streptophyta</taxon>
        <taxon>Embryophyta</taxon>
        <taxon>Tracheophyta</taxon>
        <taxon>Spermatophyta</taxon>
        <taxon>Magnoliopsida</taxon>
        <taxon>eudicotyledons</taxon>
        <taxon>Gunneridae</taxon>
        <taxon>Pentapetalae</taxon>
        <taxon>rosids</taxon>
        <taxon>fabids</taxon>
        <taxon>Fabales</taxon>
        <taxon>Fabaceae</taxon>
        <taxon>Papilionoideae</taxon>
        <taxon>50 kb inversion clade</taxon>
        <taxon>NPAAA clade</taxon>
        <taxon>indigoferoid/millettioid clade</taxon>
        <taxon>Phaseoleae</taxon>
        <taxon>Mucuna</taxon>
    </lineage>
</organism>
<dbReference type="Proteomes" id="UP000257109">
    <property type="component" value="Unassembled WGS sequence"/>
</dbReference>
<dbReference type="OrthoDB" id="999762at2759"/>
<name>A0A371IAY2_MUCPR</name>
<accession>A0A371IAY2</accession>
<keyword evidence="2" id="KW-1185">Reference proteome</keyword>
<comment type="caution">
    <text evidence="1">The sequence shown here is derived from an EMBL/GenBank/DDBJ whole genome shotgun (WGS) entry which is preliminary data.</text>
</comment>
<evidence type="ECO:0000313" key="2">
    <source>
        <dbReference type="Proteomes" id="UP000257109"/>
    </source>
</evidence>
<feature type="non-terminal residue" evidence="1">
    <location>
        <position position="1"/>
    </location>
</feature>
<evidence type="ECO:0000313" key="1">
    <source>
        <dbReference type="EMBL" id="RDY12203.1"/>
    </source>
</evidence>
<proteinExistence type="predicted"/>
<reference evidence="1" key="1">
    <citation type="submission" date="2018-05" db="EMBL/GenBank/DDBJ databases">
        <title>Draft genome of Mucuna pruriens seed.</title>
        <authorList>
            <person name="Nnadi N.E."/>
            <person name="Vos R."/>
            <person name="Hasami M.H."/>
            <person name="Devisetty U.K."/>
            <person name="Aguiy J.C."/>
        </authorList>
    </citation>
    <scope>NUCLEOTIDE SEQUENCE [LARGE SCALE GENOMIC DNA]</scope>
    <source>
        <strain evidence="1">JCA_2017</strain>
    </source>
</reference>
<protein>
    <submittedName>
        <fullName evidence="1">Uncharacterized protein</fullName>
    </submittedName>
</protein>
<gene>
    <name evidence="1" type="ORF">CR513_03035</name>
</gene>
<dbReference type="AlphaFoldDB" id="A0A371IAY2"/>